<dbReference type="Proteomes" id="UP001237642">
    <property type="component" value="Unassembled WGS sequence"/>
</dbReference>
<dbReference type="Pfam" id="PF04882">
    <property type="entry name" value="Peroxin-3"/>
    <property type="match status" value="1"/>
</dbReference>
<dbReference type="EMBL" id="JAUIZM010000010">
    <property type="protein sequence ID" value="KAK1362221.1"/>
    <property type="molecule type" value="Genomic_DNA"/>
</dbReference>
<sequence>MLLCYLVLVFLLCERENEELVKAQMKMHFDNIQKIADTTTLPHAMVYLSGRVEERMDILHLTEKLMRGKGQQSTLTSLEKLELWNRLKVQSFAKTVLSIWSMTALSLYIRVQVNILGRHLYIDTARGLGAAHLLLSSAPAPTDSYVQELTKKIRQEVAVEVEAKVNQKVCAEVDGKINRKVQDNLTLANGPSS</sequence>
<accession>A0AAD8M699</accession>
<name>A0AAD8M699_9APIA</name>
<dbReference type="AlphaFoldDB" id="A0AAD8M699"/>
<dbReference type="GO" id="GO:0045046">
    <property type="term" value="P:protein import into peroxisome membrane"/>
    <property type="evidence" value="ECO:0007669"/>
    <property type="project" value="TreeGrafter"/>
</dbReference>
<evidence type="ECO:0000313" key="3">
    <source>
        <dbReference type="Proteomes" id="UP001237642"/>
    </source>
</evidence>
<dbReference type="InterPro" id="IPR006966">
    <property type="entry name" value="Peroxin-3"/>
</dbReference>
<feature type="chain" id="PRO_5041941511" evidence="1">
    <location>
        <begin position="24"/>
        <end position="193"/>
    </location>
</feature>
<evidence type="ECO:0000313" key="2">
    <source>
        <dbReference type="EMBL" id="KAK1362221.1"/>
    </source>
</evidence>
<dbReference type="PANTHER" id="PTHR28080:SF1">
    <property type="entry name" value="PEROXISOMAL BIOGENESIS FACTOR 3"/>
    <property type="match status" value="1"/>
</dbReference>
<organism evidence="2 3">
    <name type="scientific">Heracleum sosnowskyi</name>
    <dbReference type="NCBI Taxonomy" id="360622"/>
    <lineage>
        <taxon>Eukaryota</taxon>
        <taxon>Viridiplantae</taxon>
        <taxon>Streptophyta</taxon>
        <taxon>Embryophyta</taxon>
        <taxon>Tracheophyta</taxon>
        <taxon>Spermatophyta</taxon>
        <taxon>Magnoliopsida</taxon>
        <taxon>eudicotyledons</taxon>
        <taxon>Gunneridae</taxon>
        <taxon>Pentapetalae</taxon>
        <taxon>asterids</taxon>
        <taxon>campanulids</taxon>
        <taxon>Apiales</taxon>
        <taxon>Apiaceae</taxon>
        <taxon>Apioideae</taxon>
        <taxon>apioid superclade</taxon>
        <taxon>Tordylieae</taxon>
        <taxon>Tordyliinae</taxon>
        <taxon>Heracleum</taxon>
    </lineage>
</organism>
<dbReference type="GO" id="GO:0005778">
    <property type="term" value="C:peroxisomal membrane"/>
    <property type="evidence" value="ECO:0007669"/>
    <property type="project" value="InterPro"/>
</dbReference>
<proteinExistence type="predicted"/>
<feature type="signal peptide" evidence="1">
    <location>
        <begin position="1"/>
        <end position="23"/>
    </location>
</feature>
<keyword evidence="3" id="KW-1185">Reference proteome</keyword>
<evidence type="ECO:0000256" key="1">
    <source>
        <dbReference type="SAM" id="SignalP"/>
    </source>
</evidence>
<protein>
    <submittedName>
        <fullName evidence="2">Peroxin-3 domain-containing protein</fullName>
    </submittedName>
</protein>
<dbReference type="GO" id="GO:0030674">
    <property type="term" value="F:protein-macromolecule adaptor activity"/>
    <property type="evidence" value="ECO:0007669"/>
    <property type="project" value="TreeGrafter"/>
</dbReference>
<comment type="caution">
    <text evidence="2">The sequence shown here is derived from an EMBL/GenBank/DDBJ whole genome shotgun (WGS) entry which is preliminary data.</text>
</comment>
<keyword evidence="1" id="KW-0732">Signal</keyword>
<reference evidence="2" key="2">
    <citation type="submission" date="2023-05" db="EMBL/GenBank/DDBJ databases">
        <authorList>
            <person name="Schelkunov M.I."/>
        </authorList>
    </citation>
    <scope>NUCLEOTIDE SEQUENCE</scope>
    <source>
        <strain evidence="2">Hsosn_3</strain>
        <tissue evidence="2">Leaf</tissue>
    </source>
</reference>
<dbReference type="PANTHER" id="PTHR28080">
    <property type="entry name" value="PEROXISOMAL BIOGENESIS FACTOR 3"/>
    <property type="match status" value="1"/>
</dbReference>
<reference evidence="2" key="1">
    <citation type="submission" date="2023-02" db="EMBL/GenBank/DDBJ databases">
        <title>Genome of toxic invasive species Heracleum sosnowskyi carries increased number of genes despite the absence of recent whole-genome duplications.</title>
        <authorList>
            <person name="Schelkunov M."/>
            <person name="Shtratnikova V."/>
            <person name="Makarenko M."/>
            <person name="Klepikova A."/>
            <person name="Omelchenko D."/>
            <person name="Novikova G."/>
            <person name="Obukhova E."/>
            <person name="Bogdanov V."/>
            <person name="Penin A."/>
            <person name="Logacheva M."/>
        </authorList>
    </citation>
    <scope>NUCLEOTIDE SEQUENCE</scope>
    <source>
        <strain evidence="2">Hsosn_3</strain>
        <tissue evidence="2">Leaf</tissue>
    </source>
</reference>
<gene>
    <name evidence="2" type="ORF">POM88_046695</name>
</gene>